<reference evidence="3 4" key="1">
    <citation type="submission" date="2018-02" db="EMBL/GenBank/DDBJ databases">
        <title>Novel Leptospira species isolated from soil and water in Japan.</title>
        <authorList>
            <person name="Nakao R."/>
            <person name="Masuzawa T."/>
        </authorList>
    </citation>
    <scope>NUCLEOTIDE SEQUENCE [LARGE SCALE GENOMIC DNA]</scope>
    <source>
        <strain evidence="3 4">YH101</strain>
    </source>
</reference>
<dbReference type="InterPro" id="IPR029044">
    <property type="entry name" value="Nucleotide-diphossugar_trans"/>
</dbReference>
<name>A0A2P2DWJ8_9LEPT</name>
<dbReference type="EMBL" id="BFBB01000002">
    <property type="protein sequence ID" value="GBF49015.1"/>
    <property type="molecule type" value="Genomic_DNA"/>
</dbReference>
<dbReference type="Pfam" id="PF00535">
    <property type="entry name" value="Glycos_transf_2"/>
    <property type="match status" value="1"/>
</dbReference>
<dbReference type="AlphaFoldDB" id="A0A2P2DWJ8"/>
<dbReference type="Proteomes" id="UP000245133">
    <property type="component" value="Unassembled WGS sequence"/>
</dbReference>
<dbReference type="CDD" id="cd02511">
    <property type="entry name" value="Beta4Glucosyltransferase"/>
    <property type="match status" value="1"/>
</dbReference>
<dbReference type="Gene3D" id="3.90.550.10">
    <property type="entry name" value="Spore Coat Polysaccharide Biosynthesis Protein SpsA, Chain A"/>
    <property type="match status" value="1"/>
</dbReference>
<evidence type="ECO:0000256" key="1">
    <source>
        <dbReference type="ARBA" id="ARBA00038494"/>
    </source>
</evidence>
<evidence type="ECO:0000259" key="2">
    <source>
        <dbReference type="Pfam" id="PF00535"/>
    </source>
</evidence>
<protein>
    <submittedName>
        <fullName evidence="3">Glycosyltransferase</fullName>
    </submittedName>
</protein>
<organism evidence="3 4">
    <name type="scientific">Leptospira ryugenii</name>
    <dbReference type="NCBI Taxonomy" id="1917863"/>
    <lineage>
        <taxon>Bacteria</taxon>
        <taxon>Pseudomonadati</taxon>
        <taxon>Spirochaetota</taxon>
        <taxon>Spirochaetia</taxon>
        <taxon>Leptospirales</taxon>
        <taxon>Leptospiraceae</taxon>
        <taxon>Leptospira</taxon>
    </lineage>
</organism>
<dbReference type="GO" id="GO:0016740">
    <property type="term" value="F:transferase activity"/>
    <property type="evidence" value="ECO:0007669"/>
    <property type="project" value="UniProtKB-KW"/>
</dbReference>
<sequence>MGHHWKQRNPESFKVSSQGSKKISVAIITFNEERNIKDCIESVLPFADEVVVLDSYSQDRTEDIAKSFPIVRFYQNPFYGHVEQKNKAIELCQNDWILSLDADERVDMDLKTEILRFQNTTLKEGTQGFEMARLTYHLGRWIKHSGWYPQRRYRLFLKQKAKWVGENPHDYIAIENPQAGQRMKGNILHYSFLDFSHQINTINQFSSIVAFARKEKGHSFSLTKSLLKPFGKFIEIYFFKLGFLDGIPGLFIALSSSFSTFLKYAKLYELDLKVIERPSNIRKDYGKK</sequence>
<dbReference type="InterPro" id="IPR001173">
    <property type="entry name" value="Glyco_trans_2-like"/>
</dbReference>
<dbReference type="SUPFAM" id="SSF53448">
    <property type="entry name" value="Nucleotide-diphospho-sugar transferases"/>
    <property type="match status" value="1"/>
</dbReference>
<dbReference type="PANTHER" id="PTHR43630:SF2">
    <property type="entry name" value="GLYCOSYLTRANSFERASE"/>
    <property type="match status" value="1"/>
</dbReference>
<dbReference type="RefSeq" id="WP_167836891.1">
    <property type="nucleotide sequence ID" value="NZ_BFBB01000002.1"/>
</dbReference>
<feature type="domain" description="Glycosyltransferase 2-like" evidence="2">
    <location>
        <begin position="24"/>
        <end position="126"/>
    </location>
</feature>
<dbReference type="PANTHER" id="PTHR43630">
    <property type="entry name" value="POLY-BETA-1,6-N-ACETYL-D-GLUCOSAMINE SYNTHASE"/>
    <property type="match status" value="1"/>
</dbReference>
<evidence type="ECO:0000313" key="4">
    <source>
        <dbReference type="Proteomes" id="UP000245133"/>
    </source>
</evidence>
<accession>A0A2P2DWJ8</accession>
<comment type="caution">
    <text evidence="3">The sequence shown here is derived from an EMBL/GenBank/DDBJ whole genome shotgun (WGS) entry which is preliminary data.</text>
</comment>
<keyword evidence="3" id="KW-0808">Transferase</keyword>
<comment type="similarity">
    <text evidence="1">Belongs to the glycosyltransferase 2 family. WaaE/KdtX subfamily.</text>
</comment>
<proteinExistence type="inferred from homology"/>
<gene>
    <name evidence="3" type="ORF">LPTSP4_05240</name>
</gene>
<keyword evidence="4" id="KW-1185">Reference proteome</keyword>
<evidence type="ECO:0000313" key="3">
    <source>
        <dbReference type="EMBL" id="GBF49015.1"/>
    </source>
</evidence>